<evidence type="ECO:0000313" key="1">
    <source>
        <dbReference type="EMBL" id="EEZ75359.1"/>
    </source>
</evidence>
<name>D0WAL9_NEILA</name>
<comment type="caution">
    <text evidence="1">The sequence shown here is derived from an EMBL/GenBank/DDBJ whole genome shotgun (WGS) entry which is preliminary data.</text>
</comment>
<reference evidence="1 2" key="1">
    <citation type="submission" date="2009-10" db="EMBL/GenBank/DDBJ databases">
        <authorList>
            <person name="Weinstock G."/>
            <person name="Sodergren E."/>
            <person name="Clifton S."/>
            <person name="Fulton L."/>
            <person name="Fulton B."/>
            <person name="Courtney L."/>
            <person name="Fronick C."/>
            <person name="Harrison M."/>
            <person name="Strong C."/>
            <person name="Farmer C."/>
            <person name="Delahaunty K."/>
            <person name="Markovic C."/>
            <person name="Hall O."/>
            <person name="Minx P."/>
            <person name="Tomlinson C."/>
            <person name="Mitreva M."/>
            <person name="Nelson J."/>
            <person name="Hou S."/>
            <person name="Wollam A."/>
            <person name="Pepin K.H."/>
            <person name="Johnson M."/>
            <person name="Bhonagiri V."/>
            <person name="Nash W.E."/>
            <person name="Warren W."/>
            <person name="Chinwalla A."/>
            <person name="Mardis E.R."/>
            <person name="Wilson R.K."/>
        </authorList>
    </citation>
    <scope>NUCLEOTIDE SEQUENCE [LARGE SCALE GENOMIC DNA]</scope>
    <source>
        <strain evidence="1 2">ATCC 23970</strain>
    </source>
</reference>
<evidence type="ECO:0000313" key="2">
    <source>
        <dbReference type="Proteomes" id="UP000003843"/>
    </source>
</evidence>
<protein>
    <submittedName>
        <fullName evidence="1">Uncharacterized protein</fullName>
    </submittedName>
</protein>
<sequence>MRQEEIYNRSRKGRGSALARFKTRIAFADDVNFAPAPDDLAVAVALFGGFE</sequence>
<accession>D0WAL9</accession>
<organism evidence="1 2">
    <name type="scientific">Neisseria lactamica ATCC 23970</name>
    <dbReference type="NCBI Taxonomy" id="546265"/>
    <lineage>
        <taxon>Bacteria</taxon>
        <taxon>Pseudomonadati</taxon>
        <taxon>Pseudomonadota</taxon>
        <taxon>Betaproteobacteria</taxon>
        <taxon>Neisseriales</taxon>
        <taxon>Neisseriaceae</taxon>
        <taxon>Neisseria</taxon>
    </lineage>
</organism>
<dbReference type="AlphaFoldDB" id="D0WAL9"/>
<gene>
    <name evidence="1" type="ORF">NEILACOT_04590</name>
</gene>
<dbReference type="EMBL" id="ACEQ02000018">
    <property type="protein sequence ID" value="EEZ75359.1"/>
    <property type="molecule type" value="Genomic_DNA"/>
</dbReference>
<proteinExistence type="predicted"/>
<dbReference type="Proteomes" id="UP000003843">
    <property type="component" value="Unassembled WGS sequence"/>
</dbReference>